<organism evidence="1 2">
    <name type="scientific">Acidipropionibacterium jensenii</name>
    <dbReference type="NCBI Taxonomy" id="1749"/>
    <lineage>
        <taxon>Bacteria</taxon>
        <taxon>Bacillati</taxon>
        <taxon>Actinomycetota</taxon>
        <taxon>Actinomycetes</taxon>
        <taxon>Propionibacteriales</taxon>
        <taxon>Propionibacteriaceae</taxon>
        <taxon>Acidipropionibacterium</taxon>
    </lineage>
</organism>
<evidence type="ECO:0000313" key="2">
    <source>
        <dbReference type="Proteomes" id="UP000285875"/>
    </source>
</evidence>
<accession>A0A3T0S243</accession>
<reference evidence="2" key="1">
    <citation type="submission" date="2017-12" db="EMBL/GenBank/DDBJ databases">
        <title>Whole genome sequencing of Acidipropionibacterium jensenii strains JS279 and JS280.</title>
        <authorList>
            <person name="Deptula P."/>
            <person name="Laine P."/>
            <person name="Smolander O.-P."/>
            <person name="Paulin L."/>
            <person name="Auvinen P."/>
            <person name="Varmanen P."/>
        </authorList>
    </citation>
    <scope>NUCLEOTIDE SEQUENCE [LARGE SCALE GENOMIC DNA]</scope>
    <source>
        <strain evidence="2">JS280</strain>
    </source>
</reference>
<dbReference type="EMBL" id="CP025570">
    <property type="protein sequence ID" value="AZZ40445.1"/>
    <property type="molecule type" value="Genomic_DNA"/>
</dbReference>
<dbReference type="AlphaFoldDB" id="A0A3T0S243"/>
<dbReference type="Proteomes" id="UP000285875">
    <property type="component" value="Chromosome"/>
</dbReference>
<protein>
    <submittedName>
        <fullName evidence="1">Uncharacterized protein</fullName>
    </submittedName>
</protein>
<proteinExistence type="predicted"/>
<evidence type="ECO:0000313" key="1">
    <source>
        <dbReference type="EMBL" id="AZZ40445.1"/>
    </source>
</evidence>
<dbReference type="KEGG" id="aji:C0Z10_12655"/>
<sequence>MARIRSFEPSAQDVKRHPTEVDCQYQSFLDNGVRLLHLSTFGSDHRSSRPKSSQSMQLDARSAAELITIIKDAFPELRNL</sequence>
<name>A0A3T0S243_9ACTN</name>
<dbReference type="RefSeq" id="WP_097799604.1">
    <property type="nucleotide sequence ID" value="NZ_CP025570.1"/>
</dbReference>
<gene>
    <name evidence="1" type="ORF">C0Z10_12655</name>
</gene>